<name>A0A7E4VSB6_PANRE</name>
<reference evidence="4" key="2">
    <citation type="submission" date="2020-10" db="UniProtKB">
        <authorList>
            <consortium name="WormBaseParasite"/>
        </authorList>
    </citation>
    <scope>IDENTIFICATION</scope>
</reference>
<sequence length="364" mass="40169">MSGQRSTFYTTPTSTQSRTSVEKRMKRSVSGEPGAGDLKTTPSMTNTNSPGQYTRKSPIEVAGGIFENDRLQAEVKDLQERLTRAQLDIDSYKSALKVSADNKKDVLRRLDALEELFQTKPDADVRHLLNELQDIRTIVTQEKYDCDLYDVLRQNADTIIVIDREMKSVVDGYGDAYKRSKFVHSKLSKISAAICEKLDEVNLGSFNGDDSRSVSVESSIVSSPLAPTQDESDVSVKTGVEKEAAVAPAPSRPSDSNYSQASIRMDAVLERLNHLQRAIDNRTDSDQRASLHAISVALLNIASGQMTPEQAYADLSRINAPITLADLQAVAPRKKHKAPKVSNSFKALRRMFSIKKSNDESTAV</sequence>
<reference evidence="3" key="1">
    <citation type="journal article" date="2013" name="Genetics">
        <title>The draft genome and transcriptome of Panagrellus redivivus are shaped by the harsh demands of a free-living lifestyle.</title>
        <authorList>
            <person name="Srinivasan J."/>
            <person name="Dillman A.R."/>
            <person name="Macchietto M.G."/>
            <person name="Heikkinen L."/>
            <person name="Lakso M."/>
            <person name="Fracchia K.M."/>
            <person name="Antoshechkin I."/>
            <person name="Mortazavi A."/>
            <person name="Wong G."/>
            <person name="Sternberg P.W."/>
        </authorList>
    </citation>
    <scope>NUCLEOTIDE SEQUENCE [LARGE SCALE GENOMIC DNA]</scope>
    <source>
        <strain evidence="3">MT8872</strain>
    </source>
</reference>
<evidence type="ECO:0000313" key="3">
    <source>
        <dbReference type="Proteomes" id="UP000492821"/>
    </source>
</evidence>
<protein>
    <submittedName>
        <fullName evidence="4">SB domain-containing protein</fullName>
    </submittedName>
</protein>
<dbReference type="Proteomes" id="UP000492821">
    <property type="component" value="Unassembled WGS sequence"/>
</dbReference>
<feature type="compositionally biased region" description="Polar residues" evidence="2">
    <location>
        <begin position="1"/>
        <end position="19"/>
    </location>
</feature>
<evidence type="ECO:0000256" key="1">
    <source>
        <dbReference type="SAM" id="Coils"/>
    </source>
</evidence>
<dbReference type="AlphaFoldDB" id="A0A7E4VSB6"/>
<feature type="region of interest" description="Disordered" evidence="2">
    <location>
        <begin position="1"/>
        <end position="56"/>
    </location>
</feature>
<keyword evidence="1" id="KW-0175">Coiled coil</keyword>
<accession>A0A7E4VSB6</accession>
<feature type="compositionally biased region" description="Polar residues" evidence="2">
    <location>
        <begin position="40"/>
        <end position="55"/>
    </location>
</feature>
<proteinExistence type="predicted"/>
<evidence type="ECO:0000256" key="2">
    <source>
        <dbReference type="SAM" id="MobiDB-lite"/>
    </source>
</evidence>
<keyword evidence="3" id="KW-1185">Reference proteome</keyword>
<dbReference type="WBParaSite" id="Pan_g23577.t1">
    <property type="protein sequence ID" value="Pan_g23577.t1"/>
    <property type="gene ID" value="Pan_g23577"/>
</dbReference>
<feature type="coiled-coil region" evidence="1">
    <location>
        <begin position="68"/>
        <end position="95"/>
    </location>
</feature>
<organism evidence="3 4">
    <name type="scientific">Panagrellus redivivus</name>
    <name type="common">Microworm</name>
    <dbReference type="NCBI Taxonomy" id="6233"/>
    <lineage>
        <taxon>Eukaryota</taxon>
        <taxon>Metazoa</taxon>
        <taxon>Ecdysozoa</taxon>
        <taxon>Nematoda</taxon>
        <taxon>Chromadorea</taxon>
        <taxon>Rhabditida</taxon>
        <taxon>Tylenchina</taxon>
        <taxon>Panagrolaimomorpha</taxon>
        <taxon>Panagrolaimoidea</taxon>
        <taxon>Panagrolaimidae</taxon>
        <taxon>Panagrellus</taxon>
    </lineage>
</organism>
<feature type="region of interest" description="Disordered" evidence="2">
    <location>
        <begin position="218"/>
        <end position="260"/>
    </location>
</feature>
<evidence type="ECO:0000313" key="4">
    <source>
        <dbReference type="WBParaSite" id="Pan_g23577.t1"/>
    </source>
</evidence>